<comment type="pathway">
    <text evidence="1">Amino-acid degradation; 4-aminobutanoate degradation.</text>
</comment>
<dbReference type="Gene3D" id="3.40.605.10">
    <property type="entry name" value="Aldehyde Dehydrogenase, Chain A, domain 1"/>
    <property type="match status" value="1"/>
</dbReference>
<proteinExistence type="inferred from homology"/>
<dbReference type="InterPro" id="IPR016163">
    <property type="entry name" value="Ald_DH_C"/>
</dbReference>
<feature type="active site" evidence="4">
    <location>
        <position position="275"/>
    </location>
</feature>
<protein>
    <submittedName>
        <fullName evidence="8">Putative aldehyde dehydrogenase</fullName>
    </submittedName>
</protein>
<dbReference type="EMBL" id="HE573026">
    <property type="protein sequence ID" value="CCC51565.1"/>
    <property type="molecule type" value="Genomic_DNA"/>
</dbReference>
<organism evidence="8">
    <name type="scientific">Trypanosoma vivax (strain Y486)</name>
    <dbReference type="NCBI Taxonomy" id="1055687"/>
    <lineage>
        <taxon>Eukaryota</taxon>
        <taxon>Discoba</taxon>
        <taxon>Euglenozoa</taxon>
        <taxon>Kinetoplastea</taxon>
        <taxon>Metakinetoplastina</taxon>
        <taxon>Trypanosomatida</taxon>
        <taxon>Trypanosomatidae</taxon>
        <taxon>Trypanosoma</taxon>
        <taxon>Duttonella</taxon>
    </lineage>
</organism>
<dbReference type="SUPFAM" id="SSF53720">
    <property type="entry name" value="ALDH-like"/>
    <property type="match status" value="1"/>
</dbReference>
<dbReference type="Pfam" id="PF00171">
    <property type="entry name" value="Aldedh"/>
    <property type="match status" value="1"/>
</dbReference>
<comment type="similarity">
    <text evidence="2 5">Belongs to the aldehyde dehydrogenase family.</text>
</comment>
<dbReference type="InterPro" id="IPR050740">
    <property type="entry name" value="Aldehyde_DH_Superfamily"/>
</dbReference>
<evidence type="ECO:0000256" key="4">
    <source>
        <dbReference type="PROSITE-ProRule" id="PRU10007"/>
    </source>
</evidence>
<dbReference type="FunFam" id="3.40.309.10:FF:000004">
    <property type="entry name" value="Succinate-semialdehyde dehydrogenase I"/>
    <property type="match status" value="1"/>
</dbReference>
<evidence type="ECO:0000256" key="1">
    <source>
        <dbReference type="ARBA" id="ARBA00005176"/>
    </source>
</evidence>
<dbReference type="InterPro" id="IPR016161">
    <property type="entry name" value="Ald_DH/histidinol_DH"/>
</dbReference>
<keyword evidence="3 5" id="KW-0560">Oxidoreductase</keyword>
<dbReference type="PROSITE" id="PS00687">
    <property type="entry name" value="ALDEHYDE_DEHYDR_GLU"/>
    <property type="match status" value="1"/>
</dbReference>
<gene>
    <name evidence="8" type="ORF">TVY486_1006155</name>
</gene>
<reference evidence="8" key="1">
    <citation type="journal article" date="2012" name="Proc. Natl. Acad. Sci. U.S.A.">
        <title>Antigenic diversity is generated by distinct evolutionary mechanisms in African trypanosome species.</title>
        <authorList>
            <person name="Jackson A.P."/>
            <person name="Berry A."/>
            <person name="Aslett M."/>
            <person name="Allison H.C."/>
            <person name="Burton P."/>
            <person name="Vavrova-Anderson J."/>
            <person name="Brown R."/>
            <person name="Browne H."/>
            <person name="Corton N."/>
            <person name="Hauser H."/>
            <person name="Gamble J."/>
            <person name="Gilderthorp R."/>
            <person name="Marcello L."/>
            <person name="McQuillan J."/>
            <person name="Otto T.D."/>
            <person name="Quail M.A."/>
            <person name="Sanders M.J."/>
            <person name="van Tonder A."/>
            <person name="Ginger M.L."/>
            <person name="Field M.C."/>
            <person name="Barry J.D."/>
            <person name="Hertz-Fowler C."/>
            <person name="Berriman M."/>
        </authorList>
    </citation>
    <scope>NUCLEOTIDE SEQUENCE</scope>
    <source>
        <strain evidence="8">Y486</strain>
    </source>
</reference>
<dbReference type="FunFam" id="3.40.605.10:FF:000007">
    <property type="entry name" value="NAD/NADP-dependent betaine aldehyde dehydrogenase"/>
    <property type="match status" value="1"/>
</dbReference>
<evidence type="ECO:0000313" key="8">
    <source>
        <dbReference type="EMBL" id="CCC51565.1"/>
    </source>
</evidence>
<dbReference type="Gene3D" id="3.40.309.10">
    <property type="entry name" value="Aldehyde Dehydrogenase, Chain A, domain 2"/>
    <property type="match status" value="1"/>
</dbReference>
<dbReference type="InterPro" id="IPR015590">
    <property type="entry name" value="Aldehyde_DH_dom"/>
</dbReference>
<feature type="domain" description="Aldehyde dehydrogenase" evidence="7">
    <location>
        <begin position="45"/>
        <end position="499"/>
    </location>
</feature>
<feature type="signal peptide" evidence="6">
    <location>
        <begin position="1"/>
        <end position="18"/>
    </location>
</feature>
<dbReference type="AlphaFoldDB" id="G0U6R1"/>
<dbReference type="GO" id="GO:0004777">
    <property type="term" value="F:succinate-semialdehyde dehydrogenase (NAD+) activity"/>
    <property type="evidence" value="ECO:0007669"/>
    <property type="project" value="TreeGrafter"/>
</dbReference>
<sequence>MFSTRLFFSTFAFDLSSAAKFETGRVLKDPVCFVNGAFVTFSSLPAIAVEDPCTNAVVGEVSNLRKEDALQVIALTSAANKLWKDVVPYERAVVLHKWAALIRLHRHSLGSLLARESGKKVVAEGVGECEYPARFVEWYAGEAERVYGDVWGGPRANVITTVLKRPVGVVGVITPWNFPSAMVTRAAAGALAAGCGVVLKPSELTPLSALALAQLAVEAGLPAGLFNVVTGDPEPIGEAMLDSVEVRKISFTGSTKVGKYIFARAANTMKRLGLELGGNAPFIVFDDANLDAAVRGLMSAKFRAAGQACISSNRTFVHTSIYEAFMVRLLAAVGTIRVGNSFNPSSTMGALISGTAVARLEGLVHDAVGRGAKVEIGGRALKGPGYFFEPTVLSSVDHGTMRCCQEEIFGPLIPVMKFTDEEEVVHLANSTPTGLAAYVFTEDHRRQKRLAEQLSFGMVGINDVGLSSPCAPFGGIKESGLGRDGSRYGIEAFLDIKYVLESRF</sequence>
<accession>G0U6R1</accession>
<evidence type="ECO:0000259" key="7">
    <source>
        <dbReference type="Pfam" id="PF00171"/>
    </source>
</evidence>
<evidence type="ECO:0000256" key="5">
    <source>
        <dbReference type="RuleBase" id="RU003345"/>
    </source>
</evidence>
<evidence type="ECO:0000256" key="2">
    <source>
        <dbReference type="ARBA" id="ARBA00009986"/>
    </source>
</evidence>
<evidence type="ECO:0000256" key="3">
    <source>
        <dbReference type="ARBA" id="ARBA00023002"/>
    </source>
</evidence>
<dbReference type="GO" id="GO:0009450">
    <property type="term" value="P:gamma-aminobutyric acid catabolic process"/>
    <property type="evidence" value="ECO:0007669"/>
    <property type="project" value="TreeGrafter"/>
</dbReference>
<dbReference type="InterPro" id="IPR029510">
    <property type="entry name" value="Ald_DH_CS_GLU"/>
</dbReference>
<keyword evidence="6" id="KW-0732">Signal</keyword>
<dbReference type="PANTHER" id="PTHR43353:SF5">
    <property type="entry name" value="SUCCINATE-SEMIALDEHYDE DEHYDROGENASE, MITOCHONDRIAL"/>
    <property type="match status" value="1"/>
</dbReference>
<dbReference type="InterPro" id="IPR016162">
    <property type="entry name" value="Ald_DH_N"/>
</dbReference>
<dbReference type="CDD" id="cd07103">
    <property type="entry name" value="ALDH_F5_SSADH_GabD"/>
    <property type="match status" value="1"/>
</dbReference>
<name>G0U6R1_TRYVY</name>
<evidence type="ECO:0000256" key="6">
    <source>
        <dbReference type="SAM" id="SignalP"/>
    </source>
</evidence>
<feature type="chain" id="PRO_5003410445" evidence="6">
    <location>
        <begin position="19"/>
        <end position="504"/>
    </location>
</feature>
<dbReference type="PANTHER" id="PTHR43353">
    <property type="entry name" value="SUCCINATE-SEMIALDEHYDE DEHYDROGENASE, MITOCHONDRIAL"/>
    <property type="match status" value="1"/>
</dbReference>